<feature type="transmembrane region" description="Helical" evidence="2">
    <location>
        <begin position="14"/>
        <end position="35"/>
    </location>
</feature>
<feature type="region of interest" description="Disordered" evidence="1">
    <location>
        <begin position="49"/>
        <end position="102"/>
    </location>
</feature>
<gene>
    <name evidence="3" type="ORF">MHL29_10285</name>
</gene>
<keyword evidence="4" id="KW-1185">Reference proteome</keyword>
<proteinExistence type="predicted"/>
<comment type="caution">
    <text evidence="3">The sequence shown here is derived from an EMBL/GenBank/DDBJ whole genome shotgun (WGS) entry which is preliminary data.</text>
</comment>
<feature type="compositionally biased region" description="Basic and acidic residues" evidence="1">
    <location>
        <begin position="49"/>
        <end position="64"/>
    </location>
</feature>
<dbReference type="EMBL" id="JAKRCV010000030">
    <property type="protein sequence ID" value="MCG7322271.1"/>
    <property type="molecule type" value="Genomic_DNA"/>
</dbReference>
<reference evidence="3 4" key="1">
    <citation type="submission" date="2022-02" db="EMBL/GenBank/DDBJ databases">
        <title>Uncovering new skin microbiome diversity through culturing and metagenomics.</title>
        <authorList>
            <person name="Conlan S."/>
            <person name="Deming C."/>
            <person name="Nisc Comparative Sequencing Program N."/>
            <person name="Segre J.A."/>
        </authorList>
    </citation>
    <scope>NUCLEOTIDE SEQUENCE [LARGE SCALE GENOMIC DNA]</scope>
    <source>
        <strain evidence="3 4">ACRQZ</strain>
    </source>
</reference>
<accession>A0ABS9Q328</accession>
<protein>
    <submittedName>
        <fullName evidence="3">Uncharacterized protein</fullName>
    </submittedName>
</protein>
<dbReference type="RefSeq" id="WP_239264400.1">
    <property type="nucleotide sequence ID" value="NZ_JAKRCV010000030.1"/>
</dbReference>
<keyword evidence="2" id="KW-0472">Membrane</keyword>
<organism evidence="3 4">
    <name type="scientific">Arsenicicoccus bolidensis</name>
    <dbReference type="NCBI Taxonomy" id="229480"/>
    <lineage>
        <taxon>Bacteria</taxon>
        <taxon>Bacillati</taxon>
        <taxon>Actinomycetota</taxon>
        <taxon>Actinomycetes</taxon>
        <taxon>Micrococcales</taxon>
        <taxon>Intrasporangiaceae</taxon>
        <taxon>Arsenicicoccus</taxon>
    </lineage>
</organism>
<feature type="compositionally biased region" description="Basic and acidic residues" evidence="1">
    <location>
        <begin position="84"/>
        <end position="93"/>
    </location>
</feature>
<keyword evidence="2" id="KW-1133">Transmembrane helix</keyword>
<evidence type="ECO:0000313" key="4">
    <source>
        <dbReference type="Proteomes" id="UP001521931"/>
    </source>
</evidence>
<evidence type="ECO:0000256" key="2">
    <source>
        <dbReference type="SAM" id="Phobius"/>
    </source>
</evidence>
<name>A0ABS9Q328_9MICO</name>
<feature type="compositionally biased region" description="Low complexity" evidence="1">
    <location>
        <begin position="65"/>
        <end position="83"/>
    </location>
</feature>
<keyword evidence="2" id="KW-0812">Transmembrane</keyword>
<dbReference type="Proteomes" id="UP001521931">
    <property type="component" value="Unassembled WGS sequence"/>
</dbReference>
<sequence length="102" mass="11573">MNPGGGGNDLYNQIGPGFAAFVVVFLLALAIWLLVRSMNGHLRRVRYREAAEQQAQRERNERSENSGSRELSEFSELNELNELNEPREQDGRRPQTGSGRQE</sequence>
<evidence type="ECO:0000313" key="3">
    <source>
        <dbReference type="EMBL" id="MCG7322271.1"/>
    </source>
</evidence>
<evidence type="ECO:0000256" key="1">
    <source>
        <dbReference type="SAM" id="MobiDB-lite"/>
    </source>
</evidence>